<comment type="caution">
    <text evidence="2">The sequence shown here is derived from an EMBL/GenBank/DDBJ whole genome shotgun (WGS) entry which is preliminary data.</text>
</comment>
<proteinExistence type="predicted"/>
<dbReference type="Proteomes" id="UP000277300">
    <property type="component" value="Unassembled WGS sequence"/>
</dbReference>
<evidence type="ECO:0000313" key="2">
    <source>
        <dbReference type="EMBL" id="RLN63396.1"/>
    </source>
</evidence>
<feature type="region of interest" description="Disordered" evidence="1">
    <location>
        <begin position="1"/>
        <end position="57"/>
    </location>
</feature>
<feature type="region of interest" description="Disordered" evidence="1">
    <location>
        <begin position="122"/>
        <end position="144"/>
    </location>
</feature>
<feature type="region of interest" description="Disordered" evidence="1">
    <location>
        <begin position="263"/>
        <end position="314"/>
    </location>
</feature>
<feature type="compositionally biased region" description="Polar residues" evidence="1">
    <location>
        <begin position="1"/>
        <end position="22"/>
    </location>
</feature>
<organism evidence="2 4">
    <name type="scientific">Phytophthora kernoviae</name>
    <dbReference type="NCBI Taxonomy" id="325452"/>
    <lineage>
        <taxon>Eukaryota</taxon>
        <taxon>Sar</taxon>
        <taxon>Stramenopiles</taxon>
        <taxon>Oomycota</taxon>
        <taxon>Peronosporomycetes</taxon>
        <taxon>Peronosporales</taxon>
        <taxon>Peronosporaceae</taxon>
        <taxon>Phytophthora</taxon>
    </lineage>
</organism>
<gene>
    <name evidence="3" type="ORF">BBJ29_001746</name>
    <name evidence="2" type="ORF">BBP00_00004176</name>
</gene>
<dbReference type="EMBL" id="MBAD02000278">
    <property type="protein sequence ID" value="RLN70206.1"/>
    <property type="molecule type" value="Genomic_DNA"/>
</dbReference>
<evidence type="ECO:0000256" key="1">
    <source>
        <dbReference type="SAM" id="MobiDB-lite"/>
    </source>
</evidence>
<evidence type="ECO:0000313" key="4">
    <source>
        <dbReference type="Proteomes" id="UP000277300"/>
    </source>
</evidence>
<dbReference type="AlphaFoldDB" id="A0A3F2RUB1"/>
<dbReference type="Proteomes" id="UP000284657">
    <property type="component" value="Unassembled WGS sequence"/>
</dbReference>
<name>A0A3F2RUB1_9STRA</name>
<sequence length="646" mass="72025">MHPRPTTGNQRKANLTTTNQPLQGKLRPHSAALFISDSPSHNTPASSSSGANGERVGATSDELIRDLEHKVRKVVELKRAQSDKLRFAVTKKREEVEKAKLILQDLIKDSEALGLHYNPSSNQVEEGSARGHLGKNGGVGDGNDDKIVEEPNRLQPIASISRRPVYSKHTKINELETKLERRAQACHEVMRNHQTQELQKKEITASEAVSQVQTRLAQQKENMATNLRKYKREVEMRQKWAREKAKFEKYYNDQMQTLLDAHNGQNASAGSPVATVGGKVGSPMGHRGPRPGGGSPSRPRKDNNDSLTESSESQEEYRQAFLRMGFSHHAEGVDPEEIIRVFISHEEIMKELDAKHDEDMERVALLRDQLAKSRNIATEKIPLSKRGTSQRLETKEIEISSVERALATVVDQYMFVDQSVRPLKIGLQQILQNVTNETVNVDDMAAVEKTLMDSIEEMMKLVRENRGDLDTPPNQSSTEEPQAQDMVGSTKADAESHNTPGGISTTLSVLSADSFTSPFNIRIPPKPKEPYFVLGVNTAMQPPKPQDDGKELDDLDFDVMDRTTVKRISSVLVCTSVGKKNNGLGGSISSLAMILDLLDSDLLQLSQQAIASRQLCNAELRTLIWFQPQQHLTRHLVKLKPTLTLF</sequence>
<evidence type="ECO:0000313" key="5">
    <source>
        <dbReference type="Proteomes" id="UP000284657"/>
    </source>
</evidence>
<accession>A0A3F2RUB1</accession>
<reference evidence="4 5" key="1">
    <citation type="submission" date="2018-07" db="EMBL/GenBank/DDBJ databases">
        <title>Genome sequencing of oomycete isolates from Chile give support for New Zealand origin for Phytophthora kernoviae and make available the first Nothophytophthora sp. genome.</title>
        <authorList>
            <person name="Studholme D.J."/>
            <person name="Sanfuentes E."/>
            <person name="Panda P."/>
            <person name="Hill R."/>
            <person name="Sambles C."/>
            <person name="Grant M."/>
            <person name="Williams N.M."/>
            <person name="Mcdougal R.L."/>
        </authorList>
    </citation>
    <scope>NUCLEOTIDE SEQUENCE [LARGE SCALE GENOMIC DNA]</scope>
    <source>
        <strain evidence="2">Chile6</strain>
        <strain evidence="3">Chile7</strain>
    </source>
</reference>
<dbReference type="OrthoDB" id="70049at2759"/>
<dbReference type="EMBL" id="MBDO02000097">
    <property type="protein sequence ID" value="RLN63396.1"/>
    <property type="molecule type" value="Genomic_DNA"/>
</dbReference>
<feature type="compositionally biased region" description="Low complexity" evidence="1">
    <location>
        <begin position="36"/>
        <end position="49"/>
    </location>
</feature>
<protein>
    <submittedName>
        <fullName evidence="2">Uncharacterized protein</fullName>
    </submittedName>
</protein>
<evidence type="ECO:0000313" key="3">
    <source>
        <dbReference type="EMBL" id="RLN70206.1"/>
    </source>
</evidence>
<feature type="compositionally biased region" description="Polar residues" evidence="1">
    <location>
        <begin position="472"/>
        <end position="481"/>
    </location>
</feature>
<feature type="region of interest" description="Disordered" evidence="1">
    <location>
        <begin position="466"/>
        <end position="503"/>
    </location>
</feature>